<accession>A0A0E9WG59</accession>
<name>A0A0E9WG59_ANGAN</name>
<evidence type="ECO:0000313" key="1">
    <source>
        <dbReference type="EMBL" id="JAH89332.1"/>
    </source>
</evidence>
<sequence>MFAHLSFDIHATHQLFGGNVFSFTSGIMMCRSNPKQIQRHNLIAKILTCSHQCTMTTEYQYNSFHILYITHALSIPDTHYVKRLFFTV</sequence>
<organism evidence="1">
    <name type="scientific">Anguilla anguilla</name>
    <name type="common">European freshwater eel</name>
    <name type="synonym">Muraena anguilla</name>
    <dbReference type="NCBI Taxonomy" id="7936"/>
    <lineage>
        <taxon>Eukaryota</taxon>
        <taxon>Metazoa</taxon>
        <taxon>Chordata</taxon>
        <taxon>Craniata</taxon>
        <taxon>Vertebrata</taxon>
        <taxon>Euteleostomi</taxon>
        <taxon>Actinopterygii</taxon>
        <taxon>Neopterygii</taxon>
        <taxon>Teleostei</taxon>
        <taxon>Anguilliformes</taxon>
        <taxon>Anguillidae</taxon>
        <taxon>Anguilla</taxon>
    </lineage>
</organism>
<reference evidence="1" key="1">
    <citation type="submission" date="2014-11" db="EMBL/GenBank/DDBJ databases">
        <authorList>
            <person name="Amaro Gonzalez C."/>
        </authorList>
    </citation>
    <scope>NUCLEOTIDE SEQUENCE</scope>
</reference>
<protein>
    <submittedName>
        <fullName evidence="1">Uncharacterized protein</fullName>
    </submittedName>
</protein>
<dbReference type="AlphaFoldDB" id="A0A0E9WG59"/>
<proteinExistence type="predicted"/>
<reference evidence="1" key="2">
    <citation type="journal article" date="2015" name="Fish Shellfish Immunol.">
        <title>Early steps in the European eel (Anguilla anguilla)-Vibrio vulnificus interaction in the gills: Role of the RtxA13 toxin.</title>
        <authorList>
            <person name="Callol A."/>
            <person name="Pajuelo D."/>
            <person name="Ebbesson L."/>
            <person name="Teles M."/>
            <person name="MacKenzie S."/>
            <person name="Amaro C."/>
        </authorList>
    </citation>
    <scope>NUCLEOTIDE SEQUENCE</scope>
</reference>
<dbReference type="EMBL" id="GBXM01019245">
    <property type="protein sequence ID" value="JAH89332.1"/>
    <property type="molecule type" value="Transcribed_RNA"/>
</dbReference>